<organism evidence="2 3">
    <name type="scientific">Heterodera trifolii</name>
    <dbReference type="NCBI Taxonomy" id="157864"/>
    <lineage>
        <taxon>Eukaryota</taxon>
        <taxon>Metazoa</taxon>
        <taxon>Ecdysozoa</taxon>
        <taxon>Nematoda</taxon>
        <taxon>Chromadorea</taxon>
        <taxon>Rhabditida</taxon>
        <taxon>Tylenchina</taxon>
        <taxon>Tylenchomorpha</taxon>
        <taxon>Tylenchoidea</taxon>
        <taxon>Heteroderidae</taxon>
        <taxon>Heteroderinae</taxon>
        <taxon>Heterodera</taxon>
    </lineage>
</organism>
<accession>A0ABD2LJE4</accession>
<dbReference type="EMBL" id="JBICBT010000383">
    <property type="protein sequence ID" value="KAL3115356.1"/>
    <property type="molecule type" value="Genomic_DNA"/>
</dbReference>
<protein>
    <submittedName>
        <fullName evidence="2">Uncharacterized protein</fullName>
    </submittedName>
</protein>
<evidence type="ECO:0000256" key="1">
    <source>
        <dbReference type="SAM" id="MobiDB-lite"/>
    </source>
</evidence>
<gene>
    <name evidence="2" type="ORF">niasHT_017758</name>
</gene>
<evidence type="ECO:0000313" key="3">
    <source>
        <dbReference type="Proteomes" id="UP001620626"/>
    </source>
</evidence>
<reference evidence="2 3" key="1">
    <citation type="submission" date="2024-10" db="EMBL/GenBank/DDBJ databases">
        <authorList>
            <person name="Kim D."/>
        </authorList>
    </citation>
    <scope>NUCLEOTIDE SEQUENCE [LARGE SCALE GENOMIC DNA]</scope>
    <source>
        <strain evidence="2">BH-2024</strain>
    </source>
</reference>
<dbReference type="Proteomes" id="UP001620626">
    <property type="component" value="Unassembled WGS sequence"/>
</dbReference>
<keyword evidence="3" id="KW-1185">Reference proteome</keyword>
<proteinExistence type="predicted"/>
<feature type="region of interest" description="Disordered" evidence="1">
    <location>
        <begin position="109"/>
        <end position="134"/>
    </location>
</feature>
<evidence type="ECO:0000313" key="2">
    <source>
        <dbReference type="EMBL" id="KAL3115356.1"/>
    </source>
</evidence>
<dbReference type="AlphaFoldDB" id="A0ABD2LJE4"/>
<sequence>MHQALRCRKTAIKRRALATYEPPAVIRSEALQNVPSPAGVFVTQNSSRQIVKRARHEVNAPPVVPKSVDQLIVPPAYRTYKPIEGDEEQFLLGDSGSSDSQFFNFGLAPKRQRQNDPVAKTASPKQRRQNGGAKTIQTRISHIFRHL</sequence>
<name>A0ABD2LJE4_9BILA</name>
<comment type="caution">
    <text evidence="2">The sequence shown here is derived from an EMBL/GenBank/DDBJ whole genome shotgun (WGS) entry which is preliminary data.</text>
</comment>